<accession>A0A2H0TR21</accession>
<organism evidence="1 2">
    <name type="scientific">Candidatus Magasanikbacteria bacterium CG10_big_fil_rev_8_21_14_0_10_47_10</name>
    <dbReference type="NCBI Taxonomy" id="1974652"/>
    <lineage>
        <taxon>Bacteria</taxon>
        <taxon>Candidatus Magasanikiibacteriota</taxon>
    </lineage>
</organism>
<proteinExistence type="predicted"/>
<dbReference type="AlphaFoldDB" id="A0A2H0TR21"/>
<protein>
    <submittedName>
        <fullName evidence="1">Uncharacterized protein</fullName>
    </submittedName>
</protein>
<sequence>MEHKKTPETASDMQYALFLIGHINAPCADEAGNNLREFYLKEARIALATMKNPSAQKLLQETIEEYST</sequence>
<gene>
    <name evidence="1" type="ORF">COU35_01580</name>
</gene>
<comment type="caution">
    <text evidence="1">The sequence shown here is derived from an EMBL/GenBank/DDBJ whole genome shotgun (WGS) entry which is preliminary data.</text>
</comment>
<name>A0A2H0TR21_9BACT</name>
<reference evidence="2" key="1">
    <citation type="submission" date="2017-09" db="EMBL/GenBank/DDBJ databases">
        <title>Depth-based differentiation of microbial function through sediment-hosted aquifers and enrichment of novel symbionts in the deep terrestrial subsurface.</title>
        <authorList>
            <person name="Probst A.J."/>
            <person name="Ladd B."/>
            <person name="Jarett J.K."/>
            <person name="Geller-Mcgrath D.E."/>
            <person name="Sieber C.M.K."/>
            <person name="Emerson J.B."/>
            <person name="Anantharaman K."/>
            <person name="Thomas B.C."/>
            <person name="Malmstrom R."/>
            <person name="Stieglmeier M."/>
            <person name="Klingl A."/>
            <person name="Woyke T."/>
            <person name="Ryan C.M."/>
            <person name="Banfield J.F."/>
        </authorList>
    </citation>
    <scope>NUCLEOTIDE SEQUENCE [LARGE SCALE GENOMIC DNA]</scope>
</reference>
<evidence type="ECO:0000313" key="2">
    <source>
        <dbReference type="Proteomes" id="UP000230154"/>
    </source>
</evidence>
<dbReference type="Proteomes" id="UP000230154">
    <property type="component" value="Unassembled WGS sequence"/>
</dbReference>
<evidence type="ECO:0000313" key="1">
    <source>
        <dbReference type="EMBL" id="PIR74620.1"/>
    </source>
</evidence>
<dbReference type="EMBL" id="PFCB01000015">
    <property type="protein sequence ID" value="PIR74620.1"/>
    <property type="molecule type" value="Genomic_DNA"/>
</dbReference>